<protein>
    <recommendedName>
        <fullName evidence="4">Lipoprotein</fullName>
    </recommendedName>
</protein>
<evidence type="ECO:0000313" key="3">
    <source>
        <dbReference type="Proteomes" id="UP000064189"/>
    </source>
</evidence>
<sequence length="172" mass="19257">MNKKYACLILGILLLTACSPYGITGNPEDASDTESTPEEITAMENPPTFSITVEEFEKEIVNNDNQRLLIKTESGFNTKDNKIQLTYDLTDEKKKLADLFLFVEESKEDFPTIEKKFTAVLEVIFQSLDVSYDISELKANLKGNDFLGMDTDDVSVSITNNSTNIQLAIIPK</sequence>
<keyword evidence="3" id="KW-1185">Reference proteome</keyword>
<proteinExistence type="predicted"/>
<evidence type="ECO:0000256" key="1">
    <source>
        <dbReference type="SAM" id="SignalP"/>
    </source>
</evidence>
<reference evidence="2 3" key="1">
    <citation type="submission" date="2015-11" db="EMBL/GenBank/DDBJ databases">
        <title>Genome Sequence of Bacillus simplex strain VanAntwerpen2.</title>
        <authorList>
            <person name="Couger M.B."/>
        </authorList>
    </citation>
    <scope>NUCLEOTIDE SEQUENCE [LARGE SCALE GENOMIC DNA]</scope>
    <source>
        <strain evidence="2 3">VanAntwerpen02</strain>
    </source>
</reference>
<name>A0A109MV04_9BACI</name>
<organism evidence="2 3">
    <name type="scientific">Peribacillus simplex</name>
    <dbReference type="NCBI Taxonomy" id="1478"/>
    <lineage>
        <taxon>Bacteria</taxon>
        <taxon>Bacillati</taxon>
        <taxon>Bacillota</taxon>
        <taxon>Bacilli</taxon>
        <taxon>Bacillales</taxon>
        <taxon>Bacillaceae</taxon>
        <taxon>Peribacillus</taxon>
    </lineage>
</organism>
<dbReference type="EMBL" id="LNNH01000038">
    <property type="protein sequence ID" value="KWW15944.1"/>
    <property type="molecule type" value="Genomic_DNA"/>
</dbReference>
<comment type="caution">
    <text evidence="2">The sequence shown here is derived from an EMBL/GenBank/DDBJ whole genome shotgun (WGS) entry which is preliminary data.</text>
</comment>
<dbReference type="AlphaFoldDB" id="A0A109MV04"/>
<dbReference type="Proteomes" id="UP000064189">
    <property type="component" value="Unassembled WGS sequence"/>
</dbReference>
<dbReference type="RefSeq" id="WP_061143521.1">
    <property type="nucleotide sequence ID" value="NZ_LNNH01000038.1"/>
</dbReference>
<evidence type="ECO:0008006" key="4">
    <source>
        <dbReference type="Google" id="ProtNLM"/>
    </source>
</evidence>
<keyword evidence="1" id="KW-0732">Signal</keyword>
<feature type="signal peptide" evidence="1">
    <location>
        <begin position="1"/>
        <end position="22"/>
    </location>
</feature>
<gene>
    <name evidence="2" type="ORF">AS888_07840</name>
</gene>
<evidence type="ECO:0000313" key="2">
    <source>
        <dbReference type="EMBL" id="KWW15944.1"/>
    </source>
</evidence>
<accession>A0A109MV04</accession>
<dbReference type="PROSITE" id="PS51257">
    <property type="entry name" value="PROKAR_LIPOPROTEIN"/>
    <property type="match status" value="1"/>
</dbReference>
<feature type="chain" id="PRO_5039286187" description="Lipoprotein" evidence="1">
    <location>
        <begin position="23"/>
        <end position="172"/>
    </location>
</feature>